<dbReference type="PROSITE" id="PS50294">
    <property type="entry name" value="WD_REPEATS_REGION"/>
    <property type="match status" value="1"/>
</dbReference>
<accession>A0ABY5ASD7</accession>
<protein>
    <recommendedName>
        <fullName evidence="4">WD40 repeat domain-containing protein</fullName>
    </recommendedName>
</protein>
<dbReference type="RefSeq" id="WP_252663985.1">
    <property type="nucleotide sequence ID" value="NZ_CP098611.1"/>
</dbReference>
<dbReference type="InterPro" id="IPR036322">
    <property type="entry name" value="WD40_repeat_dom_sf"/>
</dbReference>
<organism evidence="2 3">
    <name type="scientific">Phormidium yuhuli AB48</name>
    <dbReference type="NCBI Taxonomy" id="2940671"/>
    <lineage>
        <taxon>Bacteria</taxon>
        <taxon>Bacillati</taxon>
        <taxon>Cyanobacteriota</taxon>
        <taxon>Cyanophyceae</taxon>
        <taxon>Oscillatoriophycideae</taxon>
        <taxon>Oscillatoriales</taxon>
        <taxon>Oscillatoriaceae</taxon>
        <taxon>Phormidium</taxon>
        <taxon>Phormidium yuhuli</taxon>
    </lineage>
</organism>
<dbReference type="Pfam" id="PF00400">
    <property type="entry name" value="WD40"/>
    <property type="match status" value="4"/>
</dbReference>
<name>A0ABY5ASD7_9CYAN</name>
<feature type="repeat" description="WD" evidence="1">
    <location>
        <begin position="56"/>
        <end position="97"/>
    </location>
</feature>
<dbReference type="SMART" id="SM00320">
    <property type="entry name" value="WD40"/>
    <property type="match status" value="8"/>
</dbReference>
<evidence type="ECO:0000313" key="3">
    <source>
        <dbReference type="Proteomes" id="UP001056708"/>
    </source>
</evidence>
<reference evidence="2" key="1">
    <citation type="submission" date="2022-06" db="EMBL/GenBank/DDBJ databases">
        <title>Genome sequence of Phormidium yuhuli AB48 isolated from an industrial photobioreactor environment.</title>
        <authorList>
            <person name="Qiu Y."/>
            <person name="Noonan A.J.C."/>
            <person name="Dofher K."/>
            <person name="Koch M."/>
            <person name="Kieft B."/>
            <person name="Lin X."/>
            <person name="Ziels R.M."/>
            <person name="Hallam S.J."/>
        </authorList>
    </citation>
    <scope>NUCLEOTIDE SEQUENCE</scope>
    <source>
        <strain evidence="2">AB48</strain>
    </source>
</reference>
<dbReference type="InterPro" id="IPR015943">
    <property type="entry name" value="WD40/YVTN_repeat-like_dom_sf"/>
</dbReference>
<gene>
    <name evidence="2" type="ORF">NEA10_04230</name>
</gene>
<evidence type="ECO:0000256" key="1">
    <source>
        <dbReference type="PROSITE-ProRule" id="PRU00221"/>
    </source>
</evidence>
<dbReference type="SUPFAM" id="SSF50978">
    <property type="entry name" value="WD40 repeat-like"/>
    <property type="match status" value="1"/>
</dbReference>
<feature type="repeat" description="WD" evidence="1">
    <location>
        <begin position="271"/>
        <end position="303"/>
    </location>
</feature>
<keyword evidence="1" id="KW-0853">WD repeat</keyword>
<sequence length="359" mass="39232">MSRLNQYSLKQERRGQLQEYGTALAWTPDGQRLAMASAAGEIVLIALDGSPQQVLQEADGQSIDVLAISHDGQFLAAGGQTGTLLIWRLGESPELVTCLDNPKTWLEHLAWHPQRNELAMGLGPYVQVWDAEAAEVVTTLMFESSSVLDLAWHPDGTHLAAGGHQGIKVWTSQDWDEDPQLYEIPAASVCLAWSGNGEYLASGNMDRTLVVWAQGNPYPWRMQGFPAKVRQLAWSEFWLGEAPLLAASSREGIVIWDKYQDDDQGWNPQLLELHKGPVRAIAFQPQTQLLASASEDGSICLWEDAAEVVQLLDGAEAGFSALAWNPGGTALAALGEAGDWLVWTQGEGRKGFLKDIFGN</sequence>
<feature type="repeat" description="WD" evidence="1">
    <location>
        <begin position="191"/>
        <end position="212"/>
    </location>
</feature>
<dbReference type="EMBL" id="CP098611">
    <property type="protein sequence ID" value="USR91940.1"/>
    <property type="molecule type" value="Genomic_DNA"/>
</dbReference>
<dbReference type="Proteomes" id="UP001056708">
    <property type="component" value="Chromosome"/>
</dbReference>
<evidence type="ECO:0000313" key="2">
    <source>
        <dbReference type="EMBL" id="USR91940.1"/>
    </source>
</evidence>
<dbReference type="InterPro" id="IPR001680">
    <property type="entry name" value="WD40_rpt"/>
</dbReference>
<keyword evidence="3" id="KW-1185">Reference proteome</keyword>
<evidence type="ECO:0008006" key="4">
    <source>
        <dbReference type="Google" id="ProtNLM"/>
    </source>
</evidence>
<dbReference type="Gene3D" id="2.130.10.10">
    <property type="entry name" value="YVTN repeat-like/Quinoprotein amine dehydrogenase"/>
    <property type="match status" value="2"/>
</dbReference>
<dbReference type="PANTHER" id="PTHR19879:SF9">
    <property type="entry name" value="TRANSCRIPTION INITIATION FACTOR TFIID SUBUNIT 5"/>
    <property type="match status" value="1"/>
</dbReference>
<proteinExistence type="predicted"/>
<dbReference type="PROSITE" id="PS50082">
    <property type="entry name" value="WD_REPEATS_2"/>
    <property type="match status" value="3"/>
</dbReference>
<dbReference type="PANTHER" id="PTHR19879">
    <property type="entry name" value="TRANSCRIPTION INITIATION FACTOR TFIID"/>
    <property type="match status" value="1"/>
</dbReference>